<dbReference type="PANTHER" id="PTHR43187:SF1">
    <property type="entry name" value="GLUTAMINE AMIDOTRANSFERASE DUG3-RELATED"/>
    <property type="match status" value="1"/>
</dbReference>
<feature type="compositionally biased region" description="Polar residues" evidence="2">
    <location>
        <begin position="352"/>
        <end position="370"/>
    </location>
</feature>
<feature type="compositionally biased region" description="Acidic residues" evidence="2">
    <location>
        <begin position="391"/>
        <end position="401"/>
    </location>
</feature>
<dbReference type="Proteomes" id="UP000245942">
    <property type="component" value="Unassembled WGS sequence"/>
</dbReference>
<protein>
    <submittedName>
        <fullName evidence="4">N-terminal nucleophile aminohydrolase</fullName>
    </submittedName>
</protein>
<evidence type="ECO:0000313" key="5">
    <source>
        <dbReference type="Proteomes" id="UP000245942"/>
    </source>
</evidence>
<feature type="region of interest" description="Disordered" evidence="2">
    <location>
        <begin position="327"/>
        <end position="455"/>
    </location>
</feature>
<dbReference type="InterPro" id="IPR017932">
    <property type="entry name" value="GATase_2_dom"/>
</dbReference>
<dbReference type="PROSITE" id="PS51278">
    <property type="entry name" value="GATASE_TYPE_2"/>
    <property type="match status" value="1"/>
</dbReference>
<evidence type="ECO:0000256" key="1">
    <source>
        <dbReference type="ARBA" id="ARBA00022962"/>
    </source>
</evidence>
<dbReference type="GeneID" id="37016124"/>
<dbReference type="GO" id="GO:0008242">
    <property type="term" value="F:omega peptidase activity"/>
    <property type="evidence" value="ECO:0007669"/>
    <property type="project" value="TreeGrafter"/>
</dbReference>
<dbReference type="STRING" id="1684307.A0A316U354"/>
<dbReference type="AlphaFoldDB" id="A0A316U354"/>
<dbReference type="GO" id="GO:0006751">
    <property type="term" value="P:glutathione catabolic process"/>
    <property type="evidence" value="ECO:0007669"/>
    <property type="project" value="TreeGrafter"/>
</dbReference>
<dbReference type="RefSeq" id="XP_025346770.1">
    <property type="nucleotide sequence ID" value="XM_025494390.1"/>
</dbReference>
<gene>
    <name evidence="4" type="ORF">BCV69DRAFT_299923</name>
</gene>
<evidence type="ECO:0000259" key="3">
    <source>
        <dbReference type="PROSITE" id="PS51278"/>
    </source>
</evidence>
<dbReference type="CDD" id="cd01908">
    <property type="entry name" value="YafJ"/>
    <property type="match status" value="1"/>
</dbReference>
<dbReference type="GO" id="GO:0005737">
    <property type="term" value="C:cytoplasm"/>
    <property type="evidence" value="ECO:0007669"/>
    <property type="project" value="TreeGrafter"/>
</dbReference>
<dbReference type="EMBL" id="KZ819330">
    <property type="protein sequence ID" value="PWN19610.1"/>
    <property type="molecule type" value="Genomic_DNA"/>
</dbReference>
<dbReference type="OrthoDB" id="14446at2759"/>
<evidence type="ECO:0000256" key="2">
    <source>
        <dbReference type="SAM" id="MobiDB-lite"/>
    </source>
</evidence>
<name>A0A316U354_9BASI</name>
<dbReference type="Pfam" id="PF13230">
    <property type="entry name" value="GATase_4"/>
    <property type="match status" value="1"/>
</dbReference>
<dbReference type="SUPFAM" id="SSF56235">
    <property type="entry name" value="N-terminal nucleophile aminohydrolases (Ntn hydrolases)"/>
    <property type="match status" value="1"/>
</dbReference>
<keyword evidence="5" id="KW-1185">Reference proteome</keyword>
<proteinExistence type="predicted"/>
<accession>A0A316U354</accession>
<dbReference type="InterPro" id="IPR052373">
    <property type="entry name" value="Gamma-glu_amide_hydrolase"/>
</dbReference>
<feature type="domain" description="Glutamine amidotransferase type-2" evidence="3">
    <location>
        <begin position="2"/>
        <end position="315"/>
    </location>
</feature>
<dbReference type="InterPro" id="IPR029055">
    <property type="entry name" value="Ntn_hydrolases_N"/>
</dbReference>
<dbReference type="Gene3D" id="3.60.20.10">
    <property type="entry name" value="Glutamine Phosphoribosylpyrophosphate, subunit 1, domain 1"/>
    <property type="match status" value="1"/>
</dbReference>
<reference evidence="4 5" key="1">
    <citation type="journal article" date="2018" name="Mol. Biol. Evol.">
        <title>Broad Genomic Sampling Reveals a Smut Pathogenic Ancestry of the Fungal Clade Ustilaginomycotina.</title>
        <authorList>
            <person name="Kijpornyongpan T."/>
            <person name="Mondo S.J."/>
            <person name="Barry K."/>
            <person name="Sandor L."/>
            <person name="Lee J."/>
            <person name="Lipzen A."/>
            <person name="Pangilinan J."/>
            <person name="LaButti K."/>
            <person name="Hainaut M."/>
            <person name="Henrissat B."/>
            <person name="Grigoriev I.V."/>
            <person name="Spatafora J.W."/>
            <person name="Aime M.C."/>
        </authorList>
    </citation>
    <scope>NUCLEOTIDE SEQUENCE [LARGE SCALE GENOMIC DNA]</scope>
    <source>
        <strain evidence="4 5">MCA 4718</strain>
    </source>
</reference>
<evidence type="ECO:0000313" key="4">
    <source>
        <dbReference type="EMBL" id="PWN19610.1"/>
    </source>
</evidence>
<dbReference type="PANTHER" id="PTHR43187">
    <property type="entry name" value="GLUTAMINE AMIDOTRANSFERASE DUG3-RELATED"/>
    <property type="match status" value="1"/>
</dbReference>
<sequence>MCRLLVFKGVEPIQLSNLVTKPAHSIINQAFDARLRLDATRSVNGDGFGLGWYDATECEAAESSAPRTADTEGVEGVALAAPSKDAKDANPEAPCIFTSVTPAWNNQNLRRLCEKIRSPLVFAHVRASTAGALSETNCHPWRFGRLMWMHNGQISSFSKLKRTLLSSLNDELLDFPQGQTDSEWAFALFLSHLDRPHREEAFGWKELKIAMETTIADLNAWAKSKGVQEPSLMNFCVTDGLSILCTRYVSSLHDEAASLYFSSGTSFYEREKGMFRMRKEDRRQNIVVVASEPLTFQKADWMEVPTNTMIIITPKMNVLQIPILDEYSPIDRPHPTRAPRAANASKTDELDNSFQYQSHQAKASHFTSPLQRIHVEDVSRTARNRVPGTGEADEEETGEESFLEKARQRNRRREGSTQRSPAFALHKGFPPNSHVGLGVAGGVSSNAGAATAGNA</sequence>
<keyword evidence="1" id="KW-0315">Glutamine amidotransferase</keyword>
<feature type="compositionally biased region" description="Low complexity" evidence="2">
    <location>
        <begin position="442"/>
        <end position="455"/>
    </location>
</feature>
<keyword evidence="4" id="KW-0378">Hydrolase</keyword>
<dbReference type="InterPro" id="IPR026869">
    <property type="entry name" value="EgtC-like"/>
</dbReference>
<dbReference type="GO" id="GO:0061672">
    <property type="term" value="C:glutathione hydrolase complex"/>
    <property type="evidence" value="ECO:0007669"/>
    <property type="project" value="TreeGrafter"/>
</dbReference>
<organism evidence="4 5">
    <name type="scientific">Pseudomicrostroma glucosiphilum</name>
    <dbReference type="NCBI Taxonomy" id="1684307"/>
    <lineage>
        <taxon>Eukaryota</taxon>
        <taxon>Fungi</taxon>
        <taxon>Dikarya</taxon>
        <taxon>Basidiomycota</taxon>
        <taxon>Ustilaginomycotina</taxon>
        <taxon>Exobasidiomycetes</taxon>
        <taxon>Microstromatales</taxon>
        <taxon>Microstromatales incertae sedis</taxon>
        <taxon>Pseudomicrostroma</taxon>
    </lineage>
</organism>